<keyword evidence="3" id="KW-1185">Reference proteome</keyword>
<dbReference type="Gene3D" id="2.60.40.1190">
    <property type="match status" value="1"/>
</dbReference>
<protein>
    <recommendedName>
        <fullName evidence="1">Carbohydrate-binding domain-containing protein</fullName>
    </recommendedName>
</protein>
<dbReference type="CDD" id="cd09620">
    <property type="entry name" value="CBM9_like_3"/>
    <property type="match status" value="1"/>
</dbReference>
<dbReference type="Proteomes" id="UP000653578">
    <property type="component" value="Unassembled WGS sequence"/>
</dbReference>
<feature type="domain" description="Carbohydrate-binding" evidence="1">
    <location>
        <begin position="18"/>
        <end position="208"/>
    </location>
</feature>
<comment type="caution">
    <text evidence="2">The sequence shown here is derived from an EMBL/GenBank/DDBJ whole genome shotgun (WGS) entry which is preliminary data.</text>
</comment>
<dbReference type="SUPFAM" id="SSF49344">
    <property type="entry name" value="CBD9-like"/>
    <property type="match status" value="1"/>
</dbReference>
<evidence type="ECO:0000313" key="3">
    <source>
        <dbReference type="Proteomes" id="UP000653578"/>
    </source>
</evidence>
<dbReference type="RefSeq" id="WP_171629761.1">
    <property type="nucleotide sequence ID" value="NZ_WHNY01000026.1"/>
</dbReference>
<sequence length="209" mass="24449">MKYLIQPTYTDSPVSWNAISDLSIDHYLWLDNGYKPTVKVKLMYTSERIHLHYSVYEANPTITYRTINEPVCKDSCVEFFFQPLPESDPRYLNFELNAAGNLLLKLGTNRFDRTYLLDVDSALFLIHASPECYDRITKMPYWQLEFSIPFRWIQTIFPDFSPEAGRKICANFYKCGDHTPIPHYGCWNRVTSSVPDFHRSCDFGELELG</sequence>
<name>A0ABX1X7D1_9BACL</name>
<organism evidence="2 3">
    <name type="scientific">Paenibacillus plantarum</name>
    <dbReference type="NCBI Taxonomy" id="2654975"/>
    <lineage>
        <taxon>Bacteria</taxon>
        <taxon>Bacillati</taxon>
        <taxon>Bacillota</taxon>
        <taxon>Bacilli</taxon>
        <taxon>Bacillales</taxon>
        <taxon>Paenibacillaceae</taxon>
        <taxon>Paenibacillus</taxon>
    </lineage>
</organism>
<evidence type="ECO:0000259" key="1">
    <source>
        <dbReference type="Pfam" id="PF16011"/>
    </source>
</evidence>
<accession>A0ABX1X7D1</accession>
<dbReference type="InterPro" id="IPR010502">
    <property type="entry name" value="Carb-bd_dom_fam9"/>
</dbReference>
<dbReference type="Pfam" id="PF16011">
    <property type="entry name" value="CBM9_2"/>
    <property type="match status" value="1"/>
</dbReference>
<evidence type="ECO:0000313" key="2">
    <source>
        <dbReference type="EMBL" id="NOU64021.1"/>
    </source>
</evidence>
<reference evidence="2 3" key="1">
    <citation type="submission" date="2019-10" db="EMBL/GenBank/DDBJ databases">
        <title>Description of Paenibacillus humi sp. nov.</title>
        <authorList>
            <person name="Carlier A."/>
            <person name="Qi S."/>
        </authorList>
    </citation>
    <scope>NUCLEOTIDE SEQUENCE [LARGE SCALE GENOMIC DNA]</scope>
    <source>
        <strain evidence="2 3">LMG 31461</strain>
    </source>
</reference>
<gene>
    <name evidence="2" type="ORF">GC096_08290</name>
</gene>
<proteinExistence type="predicted"/>
<dbReference type="EMBL" id="WHNY01000026">
    <property type="protein sequence ID" value="NOU64021.1"/>
    <property type="molecule type" value="Genomic_DNA"/>
</dbReference>